<feature type="compositionally biased region" description="Polar residues" evidence="1">
    <location>
        <begin position="8"/>
        <end position="20"/>
    </location>
</feature>
<keyword evidence="3" id="KW-1185">Reference proteome</keyword>
<evidence type="ECO:0000313" key="3">
    <source>
        <dbReference type="Proteomes" id="UP001648503"/>
    </source>
</evidence>
<evidence type="ECO:0000313" key="2">
    <source>
        <dbReference type="EMBL" id="KAH6598053.1"/>
    </source>
</evidence>
<name>A0ABQ8FGQ8_9FUNG</name>
<dbReference type="Proteomes" id="UP001648503">
    <property type="component" value="Unassembled WGS sequence"/>
</dbReference>
<proteinExistence type="predicted"/>
<reference evidence="2 3" key="1">
    <citation type="submission" date="2021-02" db="EMBL/GenBank/DDBJ databases">
        <title>Variation within the Batrachochytrium salamandrivorans European outbreak.</title>
        <authorList>
            <person name="Kelly M."/>
            <person name="Pasmans F."/>
            <person name="Shea T.P."/>
            <person name="Munoz J.F."/>
            <person name="Carranza S."/>
            <person name="Cuomo C.A."/>
            <person name="Martel A."/>
        </authorList>
    </citation>
    <scope>NUCLEOTIDE SEQUENCE [LARGE SCALE GENOMIC DNA]</scope>
    <source>
        <strain evidence="2 3">AMFP18/2</strain>
    </source>
</reference>
<feature type="compositionally biased region" description="Basic residues" evidence="1">
    <location>
        <begin position="421"/>
        <end position="435"/>
    </location>
</feature>
<feature type="region of interest" description="Disordered" evidence="1">
    <location>
        <begin position="1"/>
        <end position="39"/>
    </location>
</feature>
<protein>
    <submittedName>
        <fullName evidence="2">Uncharacterized protein</fullName>
    </submittedName>
</protein>
<sequence>MNIKTYDLLNQTQSSSSNKVDTYPPVGKYAASKDPRQQDFEQNQKAVKVNSCNMTGIKHLMIRPKDCETLMTAIAESDKITQNLFSRLIQLEIYTFVHYIGLTPIQCAVWLTIFKKSHDEHIAQLQSTDRVNTSLGMSIFHQNFKLYFFYAGKPVFSAYESKILIDYIAKGYGRHTRLIINVFTTYQEVSTEKMSKMLQVYSEATPFLPLAQGILEERWDEVCRLEENNALLARMAEEEAKTAARLQAAIDAKIKADYEEAAALVQQQKIAERGLFAPFVDLPHTDTTLPTIKKVLDHDKGTTFVQMKVPDLIKNEKTSPHSTTLLSLNEISHALVHNATDIFSELTKSLMFKMDMQTTEMETRIDRLQRAISAREAYRSTCQKEQGEVSSAGLISEGAGKNGSAQARLAKEPPGKLVRAGSKKAASRTTSAKKQ</sequence>
<organism evidence="2 3">
    <name type="scientific">Batrachochytrium salamandrivorans</name>
    <dbReference type="NCBI Taxonomy" id="1357716"/>
    <lineage>
        <taxon>Eukaryota</taxon>
        <taxon>Fungi</taxon>
        <taxon>Fungi incertae sedis</taxon>
        <taxon>Chytridiomycota</taxon>
        <taxon>Chytridiomycota incertae sedis</taxon>
        <taxon>Chytridiomycetes</taxon>
        <taxon>Rhizophydiales</taxon>
        <taxon>Rhizophydiales incertae sedis</taxon>
        <taxon>Batrachochytrium</taxon>
    </lineage>
</organism>
<dbReference type="EMBL" id="JAFCIX010000116">
    <property type="protein sequence ID" value="KAH6598053.1"/>
    <property type="molecule type" value="Genomic_DNA"/>
</dbReference>
<evidence type="ECO:0000256" key="1">
    <source>
        <dbReference type="SAM" id="MobiDB-lite"/>
    </source>
</evidence>
<feature type="region of interest" description="Disordered" evidence="1">
    <location>
        <begin position="381"/>
        <end position="435"/>
    </location>
</feature>
<accession>A0ABQ8FGQ8</accession>
<gene>
    <name evidence="2" type="ORF">BASA50_003936</name>
</gene>
<comment type="caution">
    <text evidence="2">The sequence shown here is derived from an EMBL/GenBank/DDBJ whole genome shotgun (WGS) entry which is preliminary data.</text>
</comment>